<sequence>MIFLEEQLTELARRHLPPAVAEEWIALIRPAIHLRHRTDGEPTLGRLGGLPSLPGDVPWPSWEGRWSLNFVASLDCGRLPVASLDLDLPAEGTLLFFYLDNEDGRSFDDEGSELPVPEVAGEDQGSLAETRVLYLPPGVETAERPAPGDIVPYPRVELGARLIATGPDFSHPEFQEAARRVGASERAFMDDYRSAEPIYNAVTDVMPWPMHWLGGHARPVQDAVELDAAYTAFAGRVGFDDPRLAEEASRWRPLAQFDSDEAAGMQWGDVGTIYWLMRPGDLAARRFEAAAFTVQYC</sequence>
<dbReference type="InterPro" id="IPR035948">
    <property type="entry name" value="YwqG-like_sf"/>
</dbReference>
<comment type="caution">
    <text evidence="1">The sequence shown here is derived from an EMBL/GenBank/DDBJ whole genome shotgun (WGS) entry which is preliminary data.</text>
</comment>
<reference evidence="1 2" key="1">
    <citation type="submission" date="2018-10" db="EMBL/GenBank/DDBJ databases">
        <title>Isolation from soil.</title>
        <authorList>
            <person name="Hu J."/>
        </authorList>
    </citation>
    <scope>NUCLEOTIDE SEQUENCE [LARGE SCALE GENOMIC DNA]</scope>
    <source>
        <strain evidence="1 2">NEAU-Ht49</strain>
    </source>
</reference>
<dbReference type="RefSeq" id="WP_122196425.1">
    <property type="nucleotide sequence ID" value="NZ_JBHSKC010000038.1"/>
</dbReference>
<dbReference type="AlphaFoldDB" id="A0A3M2LVS8"/>
<accession>A0A3M2LVS8</accession>
<dbReference type="SUPFAM" id="SSF103032">
    <property type="entry name" value="Hypothetical protein YwqG"/>
    <property type="match status" value="1"/>
</dbReference>
<dbReference type="EMBL" id="RFFG01000041">
    <property type="protein sequence ID" value="RMI41591.1"/>
    <property type="molecule type" value="Genomic_DNA"/>
</dbReference>
<dbReference type="OrthoDB" id="4775619at2"/>
<dbReference type="Proteomes" id="UP000282674">
    <property type="component" value="Unassembled WGS sequence"/>
</dbReference>
<gene>
    <name evidence="1" type="ORF">EBO15_22600</name>
</gene>
<dbReference type="Gene3D" id="2.30.320.10">
    <property type="entry name" value="YwqG-like"/>
    <property type="match status" value="1"/>
</dbReference>
<keyword evidence="2" id="KW-1185">Reference proteome</keyword>
<dbReference type="Pfam" id="PF09234">
    <property type="entry name" value="DUF1963"/>
    <property type="match status" value="1"/>
</dbReference>
<evidence type="ECO:0000313" key="1">
    <source>
        <dbReference type="EMBL" id="RMI41591.1"/>
    </source>
</evidence>
<dbReference type="PANTHER" id="PTHR36436:SF6">
    <property type="entry name" value="SLL5081 PROTEIN"/>
    <property type="match status" value="1"/>
</dbReference>
<organism evidence="1 2">
    <name type="scientific">Actinomadura harenae</name>
    <dbReference type="NCBI Taxonomy" id="2483351"/>
    <lineage>
        <taxon>Bacteria</taxon>
        <taxon>Bacillati</taxon>
        <taxon>Actinomycetota</taxon>
        <taxon>Actinomycetes</taxon>
        <taxon>Streptosporangiales</taxon>
        <taxon>Thermomonosporaceae</taxon>
        <taxon>Actinomadura</taxon>
    </lineage>
</organism>
<evidence type="ECO:0000313" key="2">
    <source>
        <dbReference type="Proteomes" id="UP000282674"/>
    </source>
</evidence>
<proteinExistence type="predicted"/>
<protein>
    <submittedName>
        <fullName evidence="1">DUF1963 domain-containing protein</fullName>
    </submittedName>
</protein>
<dbReference type="InterPro" id="IPR015315">
    <property type="entry name" value="DUF1963"/>
</dbReference>
<dbReference type="PANTHER" id="PTHR36436">
    <property type="entry name" value="SLL5081 PROTEIN"/>
    <property type="match status" value="1"/>
</dbReference>
<name>A0A3M2LVS8_9ACTN</name>